<proteinExistence type="predicted"/>
<dbReference type="GO" id="GO:0016787">
    <property type="term" value="F:hydrolase activity"/>
    <property type="evidence" value="ECO:0007669"/>
    <property type="project" value="UniProtKB-KW"/>
</dbReference>
<name>A0A7V8NVB1_9BACT</name>
<evidence type="ECO:0000313" key="2">
    <source>
        <dbReference type="EMBL" id="MBA0088103.1"/>
    </source>
</evidence>
<dbReference type="EMBL" id="JACDQQ010002339">
    <property type="protein sequence ID" value="MBA0088103.1"/>
    <property type="molecule type" value="Genomic_DNA"/>
</dbReference>
<dbReference type="InterPro" id="IPR029058">
    <property type="entry name" value="AB_hydrolase_fold"/>
</dbReference>
<keyword evidence="3" id="KW-1185">Reference proteome</keyword>
<feature type="domain" description="AB hydrolase-1" evidence="1">
    <location>
        <begin position="27"/>
        <end position="254"/>
    </location>
</feature>
<dbReference type="PANTHER" id="PTHR43798">
    <property type="entry name" value="MONOACYLGLYCEROL LIPASE"/>
    <property type="match status" value="1"/>
</dbReference>
<reference evidence="2" key="1">
    <citation type="submission" date="2020-06" db="EMBL/GenBank/DDBJ databases">
        <title>Legume-microbial interactions unlock mineral nutrients during tropical forest succession.</title>
        <authorList>
            <person name="Epihov D.Z."/>
        </authorList>
    </citation>
    <scope>NUCLEOTIDE SEQUENCE [LARGE SCALE GENOMIC DNA]</scope>
    <source>
        <strain evidence="2">Pan2503</strain>
    </source>
</reference>
<dbReference type="Proteomes" id="UP000567293">
    <property type="component" value="Unassembled WGS sequence"/>
</dbReference>
<comment type="caution">
    <text evidence="2">The sequence shown here is derived from an EMBL/GenBank/DDBJ whole genome shotgun (WGS) entry which is preliminary data.</text>
</comment>
<dbReference type="Gene3D" id="3.40.50.1820">
    <property type="entry name" value="alpha/beta hydrolase"/>
    <property type="match status" value="1"/>
</dbReference>
<evidence type="ECO:0000313" key="3">
    <source>
        <dbReference type="Proteomes" id="UP000567293"/>
    </source>
</evidence>
<protein>
    <submittedName>
        <fullName evidence="2">Alpha/beta fold hydrolase</fullName>
    </submittedName>
</protein>
<dbReference type="AlphaFoldDB" id="A0A7V8NVB1"/>
<dbReference type="PRINTS" id="PR00111">
    <property type="entry name" value="ABHYDROLASE"/>
</dbReference>
<sequence>MDREQTITVWDGGVRMRVLSAGSGPALVFLHGPWGLAWDSFLDDLARSFTVYAPEHPGTTPEAHDDIYRLDGLWDLILCHDELLTALKIEEALVVGHSFGGMVACELAAAYPRRVRRLALIDPIGLWRDTDPIVNWVKLSPAELPNYIFRNPAVEAAQQMLGPSEPPDAAIAARVRLMWAMGATSKFIWPIPDKGLKKRIHRVSAPTLIVWGADDRLVPSVYADEFSKRLARARVHIITGAGHAPHLEHPASVAGLVRDFLTTTPH</sequence>
<dbReference type="Pfam" id="PF12697">
    <property type="entry name" value="Abhydrolase_6"/>
    <property type="match status" value="1"/>
</dbReference>
<organism evidence="2 3">
    <name type="scientific">Candidatus Acidiferrum panamense</name>
    <dbReference type="NCBI Taxonomy" id="2741543"/>
    <lineage>
        <taxon>Bacteria</taxon>
        <taxon>Pseudomonadati</taxon>
        <taxon>Acidobacteriota</taxon>
        <taxon>Terriglobia</taxon>
        <taxon>Candidatus Acidiferrales</taxon>
        <taxon>Candidatus Acidiferrum</taxon>
    </lineage>
</organism>
<accession>A0A7V8NVB1</accession>
<gene>
    <name evidence="2" type="ORF">HRJ53_24220</name>
</gene>
<dbReference type="GO" id="GO:0016020">
    <property type="term" value="C:membrane"/>
    <property type="evidence" value="ECO:0007669"/>
    <property type="project" value="TreeGrafter"/>
</dbReference>
<dbReference type="InterPro" id="IPR000073">
    <property type="entry name" value="AB_hydrolase_1"/>
</dbReference>
<keyword evidence="2" id="KW-0378">Hydrolase</keyword>
<dbReference type="InterPro" id="IPR050266">
    <property type="entry name" value="AB_hydrolase_sf"/>
</dbReference>
<evidence type="ECO:0000259" key="1">
    <source>
        <dbReference type="Pfam" id="PF12697"/>
    </source>
</evidence>
<dbReference type="SUPFAM" id="SSF53474">
    <property type="entry name" value="alpha/beta-Hydrolases"/>
    <property type="match status" value="1"/>
</dbReference>
<dbReference type="PANTHER" id="PTHR43798:SF33">
    <property type="entry name" value="HYDROLASE, PUTATIVE (AFU_ORTHOLOGUE AFUA_2G14860)-RELATED"/>
    <property type="match status" value="1"/>
</dbReference>